<keyword evidence="1" id="KW-0614">Plasmid</keyword>
<evidence type="ECO:0000313" key="2">
    <source>
        <dbReference type="Proteomes" id="UP001061991"/>
    </source>
</evidence>
<accession>A0ACD4CU25</accession>
<proteinExistence type="predicted"/>
<organism evidence="1 2">
    <name type="scientific">Phyllobacterium zundukense</name>
    <dbReference type="NCBI Taxonomy" id="1867719"/>
    <lineage>
        <taxon>Bacteria</taxon>
        <taxon>Pseudomonadati</taxon>
        <taxon>Pseudomonadota</taxon>
        <taxon>Alphaproteobacteria</taxon>
        <taxon>Hyphomicrobiales</taxon>
        <taxon>Phyllobacteriaceae</taxon>
        <taxon>Phyllobacterium</taxon>
    </lineage>
</organism>
<keyword evidence="2" id="KW-1185">Reference proteome</keyword>
<geneLocation type="plasmid" evidence="1 2">
    <name>p_unnamed4</name>
</geneLocation>
<gene>
    <name evidence="1" type="ORF">N8E88_01110</name>
</gene>
<sequence length="160" mass="17590">MTFMEHANSKSPSDAISVDLSARRTGMSFQRTRMSADRTLMSVIRTSLSLIGFGFTIFQFFEKLRDAGTLTHAGAPRSFGLALVLLGICMLVIGIVYHTQFMLELRRTREEMVADGIIHGESRYPVSYTLVTAVILLLIGLFAVASMVFDIGPFQDGTGS</sequence>
<protein>
    <submittedName>
        <fullName evidence="1">DUF202 domain-containing protein</fullName>
    </submittedName>
</protein>
<evidence type="ECO:0000313" key="1">
    <source>
        <dbReference type="EMBL" id="UXN57061.1"/>
    </source>
</evidence>
<name>A0ACD4CU25_9HYPH</name>
<dbReference type="EMBL" id="CP104969">
    <property type="protein sequence ID" value="UXN57061.1"/>
    <property type="molecule type" value="Genomic_DNA"/>
</dbReference>
<reference evidence="1" key="1">
    <citation type="submission" date="2022-09" db="EMBL/GenBank/DDBJ databases">
        <title>Interaction between co-microsymbionts with complementary sets of symbiotic genes in legume-rhizobium systems.</title>
        <authorList>
            <person name="Safronova V."/>
            <person name="Sazanova A."/>
            <person name="Afonin A."/>
            <person name="Chirak E."/>
        </authorList>
    </citation>
    <scope>NUCLEOTIDE SEQUENCE</scope>
    <source>
        <strain evidence="1">A18/3m</strain>
    </source>
</reference>
<dbReference type="Proteomes" id="UP001061991">
    <property type="component" value="Plasmid p_unnamed4"/>
</dbReference>